<organism evidence="1 2">
    <name type="scientific">Salmonella enterica subsp. enterica serovar Bovismorbificans</name>
    <dbReference type="NCBI Taxonomy" id="58097"/>
    <lineage>
        <taxon>Bacteria</taxon>
        <taxon>Pseudomonadati</taxon>
        <taxon>Pseudomonadota</taxon>
        <taxon>Gammaproteobacteria</taxon>
        <taxon>Enterobacterales</taxon>
        <taxon>Enterobacteriaceae</taxon>
        <taxon>Salmonella</taxon>
    </lineage>
</organism>
<dbReference type="AlphaFoldDB" id="A0A655C1K4"/>
<name>A0A655C1K4_SALET</name>
<reference evidence="1 2" key="1">
    <citation type="submission" date="2015-03" db="EMBL/GenBank/DDBJ databases">
        <authorList>
            <consortium name="Pathogen Informatics"/>
        </authorList>
    </citation>
    <scope>NUCLEOTIDE SEQUENCE [LARGE SCALE GENOMIC DNA]</scope>
    <source>
        <strain evidence="1 2">3476</strain>
    </source>
</reference>
<evidence type="ECO:0000313" key="2">
    <source>
        <dbReference type="Proteomes" id="UP000039541"/>
    </source>
</evidence>
<protein>
    <submittedName>
        <fullName evidence="1">Uncharacterized protein</fullName>
    </submittedName>
</protein>
<dbReference type="EMBL" id="CQPC01000013">
    <property type="protein sequence ID" value="CNT91137.1"/>
    <property type="molecule type" value="Genomic_DNA"/>
</dbReference>
<proteinExistence type="predicted"/>
<dbReference type="Proteomes" id="UP000039541">
    <property type="component" value="Unassembled WGS sequence"/>
</dbReference>
<accession>A0A655C1K4</accession>
<gene>
    <name evidence="1" type="ORF">ERS008202_01386</name>
</gene>
<evidence type="ECO:0000313" key="1">
    <source>
        <dbReference type="EMBL" id="CNT91137.1"/>
    </source>
</evidence>
<sequence>MGVFPHIAGAGNAIFRPLFSNRLGDRQNMRFVETVTTCAAAMAGSAKFHGMFCIPCLRFQYIILRRQLGDVNQITLLRGLSCAVVDCHCLVLLMQGLNCSANLFNQFRRELH</sequence>